<proteinExistence type="predicted"/>
<keyword evidence="2" id="KW-1185">Reference proteome</keyword>
<evidence type="ECO:0000313" key="2">
    <source>
        <dbReference type="Proteomes" id="UP001156664"/>
    </source>
</evidence>
<dbReference type="InterPro" id="IPR029069">
    <property type="entry name" value="HotDog_dom_sf"/>
</dbReference>
<dbReference type="SUPFAM" id="SSF54637">
    <property type="entry name" value="Thioesterase/thiol ester dehydrase-isomerase"/>
    <property type="match status" value="1"/>
</dbReference>
<evidence type="ECO:0000313" key="1">
    <source>
        <dbReference type="EMBL" id="GLR27755.1"/>
    </source>
</evidence>
<organism evidence="1 2">
    <name type="scientific">Limnobacter litoralis</name>
    <dbReference type="NCBI Taxonomy" id="481366"/>
    <lineage>
        <taxon>Bacteria</taxon>
        <taxon>Pseudomonadati</taxon>
        <taxon>Pseudomonadota</taxon>
        <taxon>Betaproteobacteria</taxon>
        <taxon>Burkholderiales</taxon>
        <taxon>Burkholderiaceae</taxon>
        <taxon>Limnobacter</taxon>
    </lineage>
</organism>
<reference evidence="2" key="1">
    <citation type="journal article" date="2019" name="Int. J. Syst. Evol. Microbiol.">
        <title>The Global Catalogue of Microorganisms (GCM) 10K type strain sequencing project: providing services to taxonomists for standard genome sequencing and annotation.</title>
        <authorList>
            <consortium name="The Broad Institute Genomics Platform"/>
            <consortium name="The Broad Institute Genome Sequencing Center for Infectious Disease"/>
            <person name="Wu L."/>
            <person name="Ma J."/>
        </authorList>
    </citation>
    <scope>NUCLEOTIDE SEQUENCE [LARGE SCALE GENOMIC DNA]</scope>
    <source>
        <strain evidence="2">NBRC 105857</strain>
    </source>
</reference>
<dbReference type="Proteomes" id="UP001156664">
    <property type="component" value="Unassembled WGS sequence"/>
</dbReference>
<protein>
    <submittedName>
        <fullName evidence="1">DUF4442 domain-containing protein</fullName>
    </submittedName>
</protein>
<dbReference type="InterPro" id="IPR027961">
    <property type="entry name" value="DUF4442"/>
</dbReference>
<dbReference type="EMBL" id="BSOJ01000038">
    <property type="protein sequence ID" value="GLR27755.1"/>
    <property type="molecule type" value="Genomic_DNA"/>
</dbReference>
<name>A0ABQ5YSY3_9BURK</name>
<dbReference type="Gene3D" id="3.10.129.10">
    <property type="entry name" value="Hotdog Thioesterase"/>
    <property type="match status" value="1"/>
</dbReference>
<sequence length="168" mass="19027">MLKTIQKKIAKHPAIMASLFNLYRPFRGAGIKIRQIDADFRRVQVEMPLTRSNKNIMGTHFGGSLYAMADPFYMYMLMQNLGHRYHVWDQDAFVVFKKPGDGTVYGDYRITAQDLDTITTGAAGGSKVLHAFEADITKADGTVVASVRKLLYIRLKKQFRPQPPVNTQ</sequence>
<dbReference type="RefSeq" id="WP_284282620.1">
    <property type="nucleotide sequence ID" value="NZ_BSOJ01000038.1"/>
</dbReference>
<accession>A0ABQ5YSY3</accession>
<gene>
    <name evidence="1" type="ORF">GCM10007875_28470</name>
</gene>
<dbReference type="Pfam" id="PF14539">
    <property type="entry name" value="DUF4442"/>
    <property type="match status" value="1"/>
</dbReference>
<comment type="caution">
    <text evidence="1">The sequence shown here is derived from an EMBL/GenBank/DDBJ whole genome shotgun (WGS) entry which is preliminary data.</text>
</comment>